<dbReference type="InterPro" id="IPR011989">
    <property type="entry name" value="ARM-like"/>
</dbReference>
<dbReference type="Pfam" id="PF00514">
    <property type="entry name" value="Arm"/>
    <property type="match status" value="1"/>
</dbReference>
<dbReference type="PROSITE" id="PS50176">
    <property type="entry name" value="ARM_REPEAT"/>
    <property type="match status" value="1"/>
</dbReference>
<feature type="repeat" description="ARM" evidence="1">
    <location>
        <begin position="48"/>
        <end position="90"/>
    </location>
</feature>
<proteinExistence type="predicted"/>
<dbReference type="OrthoDB" id="435321at2759"/>
<dbReference type="SMART" id="SM00185">
    <property type="entry name" value="ARM"/>
    <property type="match status" value="3"/>
</dbReference>
<feature type="non-terminal residue" evidence="2">
    <location>
        <position position="191"/>
    </location>
</feature>
<dbReference type="InterPro" id="IPR000225">
    <property type="entry name" value="Armadillo"/>
</dbReference>
<sequence>SFDERMHPWAEDPKTVGALAGTQLAILASAAEKAEASKQIKDDIRKAGAIPPLVDFLKSDQNDRVQTAVVALSFLTADCKENVVAAYDAGALELMLKLVDSKVAGERAAAATTLRNICMENDDYRKKFVDLGGIQALVNQLDTPPDPALNHADVQLEAVLNLQDMVETEEGETIPEYAKLAIKAGAIEKLQ</sequence>
<evidence type="ECO:0000313" key="2">
    <source>
        <dbReference type="EMBL" id="CAE7214203.1"/>
    </source>
</evidence>
<organism evidence="2 3">
    <name type="scientific">Symbiodinium pilosum</name>
    <name type="common">Dinoflagellate</name>
    <dbReference type="NCBI Taxonomy" id="2952"/>
    <lineage>
        <taxon>Eukaryota</taxon>
        <taxon>Sar</taxon>
        <taxon>Alveolata</taxon>
        <taxon>Dinophyceae</taxon>
        <taxon>Suessiales</taxon>
        <taxon>Symbiodiniaceae</taxon>
        <taxon>Symbiodinium</taxon>
    </lineage>
</organism>
<reference evidence="2" key="1">
    <citation type="submission" date="2021-02" db="EMBL/GenBank/DDBJ databases">
        <authorList>
            <person name="Dougan E. K."/>
            <person name="Rhodes N."/>
            <person name="Thang M."/>
            <person name="Chan C."/>
        </authorList>
    </citation>
    <scope>NUCLEOTIDE SEQUENCE</scope>
</reference>
<gene>
    <name evidence="2" type="ORF">SPIL2461_LOCUS2487</name>
</gene>
<dbReference type="PANTHER" id="PTHR46700:SF1">
    <property type="entry name" value="ARM REPEAT SUPERFAMILY PROTEIN"/>
    <property type="match status" value="1"/>
</dbReference>
<accession>A0A812JQ11</accession>
<dbReference type="Proteomes" id="UP000649617">
    <property type="component" value="Unassembled WGS sequence"/>
</dbReference>
<protein>
    <submittedName>
        <fullName evidence="2">Uncharacterized protein</fullName>
    </submittedName>
</protein>
<evidence type="ECO:0000313" key="3">
    <source>
        <dbReference type="Proteomes" id="UP000649617"/>
    </source>
</evidence>
<dbReference type="PANTHER" id="PTHR46700">
    <property type="entry name" value="ARM REPEAT SUPERFAMILY PROTEIN"/>
    <property type="match status" value="1"/>
</dbReference>
<name>A0A812JQ11_SYMPI</name>
<keyword evidence="3" id="KW-1185">Reference proteome</keyword>
<comment type="caution">
    <text evidence="2">The sequence shown here is derived from an EMBL/GenBank/DDBJ whole genome shotgun (WGS) entry which is preliminary data.</text>
</comment>
<dbReference type="EMBL" id="CAJNIZ010002758">
    <property type="protein sequence ID" value="CAE7214203.1"/>
    <property type="molecule type" value="Genomic_DNA"/>
</dbReference>
<dbReference type="SUPFAM" id="SSF48371">
    <property type="entry name" value="ARM repeat"/>
    <property type="match status" value="1"/>
</dbReference>
<evidence type="ECO:0000256" key="1">
    <source>
        <dbReference type="PROSITE-ProRule" id="PRU00259"/>
    </source>
</evidence>
<dbReference type="Gene3D" id="1.25.10.10">
    <property type="entry name" value="Leucine-rich Repeat Variant"/>
    <property type="match status" value="1"/>
</dbReference>
<dbReference type="AlphaFoldDB" id="A0A812JQ11"/>
<feature type="non-terminal residue" evidence="2">
    <location>
        <position position="1"/>
    </location>
</feature>
<dbReference type="InterPro" id="IPR016024">
    <property type="entry name" value="ARM-type_fold"/>
</dbReference>